<protein>
    <recommendedName>
        <fullName evidence="4">Lipoprotein</fullName>
    </recommendedName>
</protein>
<dbReference type="PROSITE" id="PS51257">
    <property type="entry name" value="PROKAR_LIPOPROTEIN"/>
    <property type="match status" value="1"/>
</dbReference>
<organism evidence="2 3">
    <name type="scientific">Streptomyces similanensis</name>
    <dbReference type="NCBI Taxonomy" id="1274988"/>
    <lineage>
        <taxon>Bacteria</taxon>
        <taxon>Bacillati</taxon>
        <taxon>Actinomycetota</taxon>
        <taxon>Actinomycetes</taxon>
        <taxon>Kitasatosporales</taxon>
        <taxon>Streptomycetaceae</taxon>
        <taxon>Streptomyces</taxon>
    </lineage>
</organism>
<name>A0ABP9L0R9_9ACTN</name>
<evidence type="ECO:0000313" key="2">
    <source>
        <dbReference type="EMBL" id="GAA5068993.1"/>
    </source>
</evidence>
<gene>
    <name evidence="2" type="ORF">GCM10023336_52700</name>
</gene>
<evidence type="ECO:0008006" key="4">
    <source>
        <dbReference type="Google" id="ProtNLM"/>
    </source>
</evidence>
<reference evidence="3" key="1">
    <citation type="journal article" date="2019" name="Int. J. Syst. Evol. Microbiol.">
        <title>The Global Catalogue of Microorganisms (GCM) 10K type strain sequencing project: providing services to taxonomists for standard genome sequencing and annotation.</title>
        <authorList>
            <consortium name="The Broad Institute Genomics Platform"/>
            <consortium name="The Broad Institute Genome Sequencing Center for Infectious Disease"/>
            <person name="Wu L."/>
            <person name="Ma J."/>
        </authorList>
    </citation>
    <scope>NUCLEOTIDE SEQUENCE [LARGE SCALE GENOMIC DNA]</scope>
    <source>
        <strain evidence="3">JCM 18410</strain>
    </source>
</reference>
<evidence type="ECO:0000313" key="3">
    <source>
        <dbReference type="Proteomes" id="UP001500124"/>
    </source>
</evidence>
<dbReference type="Proteomes" id="UP001500124">
    <property type="component" value="Unassembled WGS sequence"/>
</dbReference>
<evidence type="ECO:0000256" key="1">
    <source>
        <dbReference type="SAM" id="MobiDB-lite"/>
    </source>
</evidence>
<accession>A0ABP9L0R9</accession>
<keyword evidence="3" id="KW-1185">Reference proteome</keyword>
<feature type="region of interest" description="Disordered" evidence="1">
    <location>
        <begin position="143"/>
        <end position="176"/>
    </location>
</feature>
<dbReference type="RefSeq" id="WP_345670559.1">
    <property type="nucleotide sequence ID" value="NZ_BAABKC010000081.1"/>
</dbReference>
<proteinExistence type="predicted"/>
<dbReference type="EMBL" id="BAABKC010000081">
    <property type="protein sequence ID" value="GAA5068993.1"/>
    <property type="molecule type" value="Genomic_DNA"/>
</dbReference>
<comment type="caution">
    <text evidence="2">The sequence shown here is derived from an EMBL/GenBank/DDBJ whole genome shotgun (WGS) entry which is preliminary data.</text>
</comment>
<sequence length="176" mass="18268">MFPARALAGAPLALTVLVLSGCSSSWGCHDTTAERGAAGVEVHVEDASGRRAGVTAEIVDWRLEPHPQAPSDGDRVHFHYRFDGADERSGPAVDACAVDKKRVALGCRTIYSSEGRPAPDGGLTGDDWLAVAHPGQVAGVLLIPNDQSHPGRTCAQDVKDGGGPHPPEPAGPGDRL</sequence>